<evidence type="ECO:0000259" key="11">
    <source>
        <dbReference type="Pfam" id="PF01052"/>
    </source>
</evidence>
<evidence type="ECO:0000256" key="6">
    <source>
        <dbReference type="ARBA" id="ARBA00022500"/>
    </source>
</evidence>
<evidence type="ECO:0000256" key="2">
    <source>
        <dbReference type="ARBA" id="ARBA00004202"/>
    </source>
</evidence>
<accession>A0A1B2H7X0</accession>
<sequence>MGKSKNLHNEQKKVYQNEKNLHKFLKKEDIKILEKVNNYFSNKIEIYLSEFVKKNIKYISYSVQIESFLNQNKKNLKNFSLLNSIEVLPFKNQFFLIFSSNFLSIFIDLLFGGRGDLIEQTDKKDNFTLTEKLINKKITDSIMNCFFYSFKKFFSLDIKYMNMKLFLNFKTPDFNYHEFFLINNFNFNIYDIPVSFSILLPLSIITKISEKKIISTTSTNNENKNTIHQNTLIEKNLVNYTTFKNIYNVELDIKFRIHDIFISYKKLNSLLIGDVLLIDNPNTVIGFLEDQPVFSGKYKRFNEKCIFFIEKFIDNSEIKKDKEHVNE</sequence>
<evidence type="ECO:0000256" key="8">
    <source>
        <dbReference type="ARBA" id="ARBA00023136"/>
    </source>
</evidence>
<dbReference type="SUPFAM" id="SSF101801">
    <property type="entry name" value="Surface presentation of antigens (SPOA)"/>
    <property type="match status" value="1"/>
</dbReference>
<protein>
    <recommendedName>
        <fullName evidence="4">Flagellar motor switch protein FliM</fullName>
    </recommendedName>
</protein>
<keyword evidence="8" id="KW-0472">Membrane</keyword>
<evidence type="ECO:0000256" key="4">
    <source>
        <dbReference type="ARBA" id="ARBA00021898"/>
    </source>
</evidence>
<dbReference type="AlphaFoldDB" id="A0A1B2H7X0"/>
<dbReference type="GO" id="GO:0003774">
    <property type="term" value="F:cytoskeletal motor activity"/>
    <property type="evidence" value="ECO:0007669"/>
    <property type="project" value="InterPro"/>
</dbReference>
<dbReference type="RefSeq" id="WP_082248317.1">
    <property type="nucleotide sequence ID" value="NZ_CP013259.1"/>
</dbReference>
<keyword evidence="5" id="KW-1003">Cell membrane</keyword>
<dbReference type="GO" id="GO:0009425">
    <property type="term" value="C:bacterial-type flagellum basal body"/>
    <property type="evidence" value="ECO:0007669"/>
    <property type="project" value="UniProtKB-SubCell"/>
</dbReference>
<evidence type="ECO:0000256" key="5">
    <source>
        <dbReference type="ARBA" id="ARBA00022475"/>
    </source>
</evidence>
<comment type="function">
    <text evidence="10">FliM is one of three proteins (FliG, FliN, FliM) that forms the rotor-mounted switch complex (C ring), located at the base of the basal body. This complex interacts with the CheY and CheZ chemotaxis proteins, in addition to contacting components of the motor that determine the direction of flagellar rotation.</text>
</comment>
<evidence type="ECO:0000256" key="1">
    <source>
        <dbReference type="ARBA" id="ARBA00004117"/>
    </source>
</evidence>
<dbReference type="InterPro" id="IPR001543">
    <property type="entry name" value="FliN-like_C"/>
</dbReference>
<name>A0A1B2H7X0_BUCDN</name>
<evidence type="ECO:0000313" key="13">
    <source>
        <dbReference type="Proteomes" id="UP000093070"/>
    </source>
</evidence>
<dbReference type="GO" id="GO:0071978">
    <property type="term" value="P:bacterial-type flagellum-dependent swarming motility"/>
    <property type="evidence" value="ECO:0007669"/>
    <property type="project" value="TreeGrafter"/>
</dbReference>
<comment type="similarity">
    <text evidence="3">Belongs to the FliM family.</text>
</comment>
<organism evidence="12 13">
    <name type="scientific">Buchnera aphidicola subsp. Diuraphis noxia</name>
    <dbReference type="NCBI Taxonomy" id="118101"/>
    <lineage>
        <taxon>Bacteria</taxon>
        <taxon>Pseudomonadati</taxon>
        <taxon>Pseudomonadota</taxon>
        <taxon>Gammaproteobacteria</taxon>
        <taxon>Enterobacterales</taxon>
        <taxon>Erwiniaceae</taxon>
        <taxon>Buchnera</taxon>
    </lineage>
</organism>
<dbReference type="GO" id="GO:0050918">
    <property type="term" value="P:positive chemotaxis"/>
    <property type="evidence" value="ECO:0007669"/>
    <property type="project" value="TreeGrafter"/>
</dbReference>
<dbReference type="Gene3D" id="3.40.1550.10">
    <property type="entry name" value="CheC-like"/>
    <property type="match status" value="1"/>
</dbReference>
<gene>
    <name evidence="12" type="ORF">ATN01_00390</name>
</gene>
<keyword evidence="6" id="KW-0145">Chemotaxis</keyword>
<dbReference type="InterPro" id="IPR036429">
    <property type="entry name" value="SpoA-like_sf"/>
</dbReference>
<evidence type="ECO:0000256" key="10">
    <source>
        <dbReference type="ARBA" id="ARBA00025044"/>
    </source>
</evidence>
<dbReference type="PANTHER" id="PTHR30034:SF6">
    <property type="entry name" value="YOP PROTEINS TRANSLOCATION PROTEIN Q"/>
    <property type="match status" value="1"/>
</dbReference>
<dbReference type="Proteomes" id="UP000093070">
    <property type="component" value="Chromosome"/>
</dbReference>
<dbReference type="GO" id="GO:0005886">
    <property type="term" value="C:plasma membrane"/>
    <property type="evidence" value="ECO:0007669"/>
    <property type="project" value="UniProtKB-SubCell"/>
</dbReference>
<evidence type="ECO:0000256" key="7">
    <source>
        <dbReference type="ARBA" id="ARBA00022779"/>
    </source>
</evidence>
<evidence type="ECO:0000313" key="12">
    <source>
        <dbReference type="EMBL" id="ANZ22323.1"/>
    </source>
</evidence>
<keyword evidence="7" id="KW-0283">Flagellar rotation</keyword>
<evidence type="ECO:0000256" key="9">
    <source>
        <dbReference type="ARBA" id="ARBA00023143"/>
    </source>
</evidence>
<dbReference type="Pfam" id="PF02154">
    <property type="entry name" value="FliM"/>
    <property type="match status" value="1"/>
</dbReference>
<comment type="subcellular location">
    <subcellularLocation>
        <location evidence="1">Bacterial flagellum basal body</location>
    </subcellularLocation>
    <subcellularLocation>
        <location evidence="2">Cell membrane</location>
        <topology evidence="2">Peripheral membrane protein</topology>
    </subcellularLocation>
</comment>
<feature type="domain" description="Flagellar motor switch protein FliN-like C-terminal" evidence="11">
    <location>
        <begin position="245"/>
        <end position="313"/>
    </location>
</feature>
<keyword evidence="9" id="KW-0975">Bacterial flagellum</keyword>
<reference evidence="12 13" key="1">
    <citation type="submission" date="2015-11" db="EMBL/GenBank/DDBJ databases">
        <title>The complete genome of Buchnera aphidicola from Diuraphis noxia biotype SAM.</title>
        <authorList>
            <person name="Burger N.F.V."/>
            <person name="Oberholster A.-M."/>
        </authorList>
    </citation>
    <scope>NUCLEOTIDE SEQUENCE [LARGE SCALE GENOMIC DNA]</scope>
    <source>
        <strain evidence="12">SAM</strain>
    </source>
</reference>
<evidence type="ECO:0000256" key="3">
    <source>
        <dbReference type="ARBA" id="ARBA00011049"/>
    </source>
</evidence>
<dbReference type="PANTHER" id="PTHR30034">
    <property type="entry name" value="FLAGELLAR MOTOR SWITCH PROTEIN FLIM"/>
    <property type="match status" value="1"/>
</dbReference>
<dbReference type="EMBL" id="CP013259">
    <property type="protein sequence ID" value="ANZ22323.1"/>
    <property type="molecule type" value="Genomic_DNA"/>
</dbReference>
<dbReference type="Pfam" id="PF01052">
    <property type="entry name" value="FliMN_C"/>
    <property type="match status" value="1"/>
</dbReference>
<dbReference type="InterPro" id="IPR001689">
    <property type="entry name" value="Flag_FliM"/>
</dbReference>
<proteinExistence type="inferred from homology"/>
<dbReference type="InterPro" id="IPR028976">
    <property type="entry name" value="CheC-like_sf"/>
</dbReference>
<dbReference type="STRING" id="118101.ATN01_00390"/>
<dbReference type="OrthoDB" id="6553180at2"/>